<dbReference type="STRING" id="1150600.ADIARSV_3831"/>
<protein>
    <recommendedName>
        <fullName evidence="6">DUF262 domain-containing protein</fullName>
    </recommendedName>
</protein>
<dbReference type="InterPro" id="IPR023372">
    <property type="entry name" value="Rest_endonuc_II_EcoRII_N"/>
</dbReference>
<proteinExistence type="predicted"/>
<evidence type="ECO:0000313" key="5">
    <source>
        <dbReference type="Proteomes" id="UP000014174"/>
    </source>
</evidence>
<feature type="domain" description="Restriction system protein Mrr-like N-terminal" evidence="3">
    <location>
        <begin position="183"/>
        <end position="266"/>
    </location>
</feature>
<evidence type="ECO:0000259" key="1">
    <source>
        <dbReference type="Pfam" id="PF03235"/>
    </source>
</evidence>
<gene>
    <name evidence="4" type="ORF">ADIARSV_3831</name>
</gene>
<dbReference type="InterPro" id="IPR004919">
    <property type="entry name" value="GmrSD_N"/>
</dbReference>
<name>R9GMU6_9SPHI</name>
<dbReference type="OrthoDB" id="9764212at2"/>
<evidence type="ECO:0008006" key="6">
    <source>
        <dbReference type="Google" id="ProtNLM"/>
    </source>
</evidence>
<dbReference type="eggNOG" id="COG1479">
    <property type="taxonomic scope" value="Bacteria"/>
</dbReference>
<evidence type="ECO:0000259" key="3">
    <source>
        <dbReference type="Pfam" id="PF14338"/>
    </source>
</evidence>
<keyword evidence="5" id="KW-1185">Reference proteome</keyword>
<evidence type="ECO:0000313" key="4">
    <source>
        <dbReference type="EMBL" id="EOR93031.1"/>
    </source>
</evidence>
<dbReference type="RefSeq" id="WP_016197056.1">
    <property type="nucleotide sequence ID" value="NZ_AQPN01000136.1"/>
</dbReference>
<dbReference type="Pfam" id="PF03235">
    <property type="entry name" value="GmrSD_N"/>
    <property type="match status" value="1"/>
</dbReference>
<dbReference type="AlphaFoldDB" id="R9GMU6"/>
<dbReference type="SUPFAM" id="SSF101936">
    <property type="entry name" value="DNA-binding pseudobarrel domain"/>
    <property type="match status" value="1"/>
</dbReference>
<accession>R9GMU6</accession>
<evidence type="ECO:0000259" key="2">
    <source>
        <dbReference type="Pfam" id="PF09217"/>
    </source>
</evidence>
<feature type="domain" description="Restriction endonuclease type II EcoRII N-terminal" evidence="2">
    <location>
        <begin position="17"/>
        <end position="97"/>
    </location>
</feature>
<dbReference type="Pfam" id="PF09217">
    <property type="entry name" value="EcoRII-N"/>
    <property type="match status" value="1"/>
</dbReference>
<dbReference type="eggNOG" id="COG1715">
    <property type="taxonomic scope" value="Bacteria"/>
</dbReference>
<organism evidence="4 5">
    <name type="scientific">Arcticibacter svalbardensis MN12-7</name>
    <dbReference type="NCBI Taxonomy" id="1150600"/>
    <lineage>
        <taxon>Bacteria</taxon>
        <taxon>Pseudomonadati</taxon>
        <taxon>Bacteroidota</taxon>
        <taxon>Sphingobacteriia</taxon>
        <taxon>Sphingobacteriales</taxon>
        <taxon>Sphingobacteriaceae</taxon>
        <taxon>Arcticibacter</taxon>
    </lineage>
</organism>
<comment type="caution">
    <text evidence="4">The sequence shown here is derived from an EMBL/GenBank/DDBJ whole genome shotgun (WGS) entry which is preliminary data.</text>
</comment>
<dbReference type="PANTHER" id="PTHR39639">
    <property type="entry name" value="CHROMOSOME 16, WHOLE GENOME SHOTGUN SEQUENCE"/>
    <property type="match status" value="1"/>
</dbReference>
<dbReference type="InterPro" id="IPR025745">
    <property type="entry name" value="Mrr-like_N_dom"/>
</dbReference>
<reference evidence="4 5" key="1">
    <citation type="journal article" date="2013" name="Genome Announc.">
        <title>Draft Genome Sequence of Arcticibacter svalbardensis Strain MN12-7T, a Member of the Family Sphingobacteriaceae Isolated from an Arctic Soil Sample.</title>
        <authorList>
            <person name="Shivaji S."/>
            <person name="Ara S."/>
            <person name="Prasad S."/>
            <person name="Manasa B.P."/>
            <person name="Begum Z."/>
            <person name="Singh A."/>
            <person name="Kumar Pinnaka A."/>
        </authorList>
    </citation>
    <scope>NUCLEOTIDE SEQUENCE [LARGE SCALE GENOMIC DNA]</scope>
    <source>
        <strain evidence="4 5">MN12-7</strain>
    </source>
</reference>
<sequence>MTDELSGAIDAVKAYLISFIKFVSPNDAGSTGGHQAGLYIPKNSFSLIFEFPGVKGINKERFANIIWFDGTISICCFKYYGYGTRNEYRITRLGKEFLEGQLVVIVKKSENHYLGFILKDDFTADSFLEAFNLTRDDANTLVDLTSIETFKEMESLANSSVEKQLHPLDDEEDSIIHAGIPTFEDLMEPTFLIIKALGGVASVADIQENIANTLKLSNEDLSEIHKGTTTKLSYRLAWARNYLKRFGLLENLKKGFWKVTPRGFAIDAINKHELQKAIRNKKNYNDSLEFDDDFVEVDKVDEEPLIDIGEMVSPFDPKDIKIIVEPKTIDHLVARLRNKEIDMNTEFQRKGNLWSKDVQSRLIESILLRLPLPPFYFDADDDDKWLVVDGLQRLWTIKNFIVNTEIAEDDEIRIPLVLTGLEILTDYSDKNVTYDKLNRTMKRRILETPVTAYLIQPGTPKNVKYNVFRRINSGGLALNAMEIRNALNQGTPSDFLLDLSEDRDLRTILKLQDKRMDDRELLLRAYAFINESYLNYTKPLSGFLDTAMESLATKGEAELVQLANGMIDAIFFQVELFGKHIFSRSILGEGSRVKLNSALFEVWVSEIYKLSPAEKDSLYINRNHLISDYKLLLNNEDFNRAVATSTSGRAAVKTRFESIQDLIKSHSL</sequence>
<dbReference type="Pfam" id="PF14338">
    <property type="entry name" value="Mrr_N"/>
    <property type="match status" value="1"/>
</dbReference>
<dbReference type="PATRIC" id="fig|1150600.3.peg.3798"/>
<dbReference type="Gene3D" id="2.40.330.10">
    <property type="entry name" value="DNA-binding pseudobarrel domain"/>
    <property type="match status" value="1"/>
</dbReference>
<dbReference type="InterPro" id="IPR015300">
    <property type="entry name" value="DNA-bd_pseudobarrel_sf"/>
</dbReference>
<dbReference type="EMBL" id="AQPN01000136">
    <property type="protein sequence ID" value="EOR93031.1"/>
    <property type="molecule type" value="Genomic_DNA"/>
</dbReference>
<dbReference type="PANTHER" id="PTHR39639:SF1">
    <property type="entry name" value="DUF262 DOMAIN-CONTAINING PROTEIN"/>
    <property type="match status" value="1"/>
</dbReference>
<dbReference type="Proteomes" id="UP000014174">
    <property type="component" value="Unassembled WGS sequence"/>
</dbReference>
<feature type="domain" description="GmrSD restriction endonucleases N-terminal" evidence="1">
    <location>
        <begin position="343"/>
        <end position="487"/>
    </location>
</feature>